<feature type="non-terminal residue" evidence="5">
    <location>
        <position position="1"/>
    </location>
</feature>
<name>A0A292PY18_9PEZI</name>
<evidence type="ECO:0008006" key="7">
    <source>
        <dbReference type="Google" id="ProtNLM"/>
    </source>
</evidence>
<evidence type="ECO:0000256" key="3">
    <source>
        <dbReference type="ARBA" id="ARBA00022737"/>
    </source>
</evidence>
<dbReference type="InterPro" id="IPR002151">
    <property type="entry name" value="Kinesin_light"/>
</dbReference>
<keyword evidence="4" id="KW-0802">TPR repeat</keyword>
<dbReference type="Pfam" id="PF13374">
    <property type="entry name" value="TPR_10"/>
    <property type="match status" value="2"/>
</dbReference>
<dbReference type="SUPFAM" id="SSF48452">
    <property type="entry name" value="TPR-like"/>
    <property type="match status" value="1"/>
</dbReference>
<dbReference type="GO" id="GO:0005871">
    <property type="term" value="C:kinesin complex"/>
    <property type="evidence" value="ECO:0007669"/>
    <property type="project" value="InterPro"/>
</dbReference>
<dbReference type="PANTHER" id="PTHR45783">
    <property type="entry name" value="KINESIN LIGHT CHAIN"/>
    <property type="match status" value="1"/>
</dbReference>
<dbReference type="GO" id="GO:0019894">
    <property type="term" value="F:kinesin binding"/>
    <property type="evidence" value="ECO:0007669"/>
    <property type="project" value="TreeGrafter"/>
</dbReference>
<keyword evidence="2" id="KW-0963">Cytoplasm</keyword>
<dbReference type="Proteomes" id="UP001412239">
    <property type="component" value="Unassembled WGS sequence"/>
</dbReference>
<dbReference type="GO" id="GO:0005737">
    <property type="term" value="C:cytoplasm"/>
    <property type="evidence" value="ECO:0007669"/>
    <property type="project" value="UniProtKB-SubCell"/>
</dbReference>
<evidence type="ECO:0000256" key="2">
    <source>
        <dbReference type="ARBA" id="ARBA00022490"/>
    </source>
</evidence>
<proteinExistence type="predicted"/>
<dbReference type="GO" id="GO:0007018">
    <property type="term" value="P:microtubule-based movement"/>
    <property type="evidence" value="ECO:0007669"/>
    <property type="project" value="TreeGrafter"/>
</dbReference>
<evidence type="ECO:0000313" key="6">
    <source>
        <dbReference type="Proteomes" id="UP001412239"/>
    </source>
</evidence>
<gene>
    <name evidence="5" type="ORF">GSTUAT00004537001</name>
</gene>
<organism evidence="5 6">
    <name type="scientific">Tuber aestivum</name>
    <name type="common">summer truffle</name>
    <dbReference type="NCBI Taxonomy" id="59557"/>
    <lineage>
        <taxon>Eukaryota</taxon>
        <taxon>Fungi</taxon>
        <taxon>Dikarya</taxon>
        <taxon>Ascomycota</taxon>
        <taxon>Pezizomycotina</taxon>
        <taxon>Pezizomycetes</taxon>
        <taxon>Pezizales</taxon>
        <taxon>Tuberaceae</taxon>
        <taxon>Tuber</taxon>
    </lineage>
</organism>
<dbReference type="EMBL" id="LN891023">
    <property type="protein sequence ID" value="CUS11370.1"/>
    <property type="molecule type" value="Genomic_DNA"/>
</dbReference>
<reference evidence="5" key="1">
    <citation type="submission" date="2015-10" db="EMBL/GenBank/DDBJ databases">
        <authorList>
            <person name="Regsiter A."/>
            <person name="william w."/>
        </authorList>
    </citation>
    <scope>NUCLEOTIDE SEQUENCE</scope>
    <source>
        <strain evidence="5">Montdore</strain>
    </source>
</reference>
<dbReference type="Gene3D" id="1.25.40.10">
    <property type="entry name" value="Tetratricopeptide repeat domain"/>
    <property type="match status" value="1"/>
</dbReference>
<comment type="subcellular location">
    <subcellularLocation>
        <location evidence="1">Cytoplasm</location>
    </subcellularLocation>
</comment>
<keyword evidence="3" id="KW-0677">Repeat</keyword>
<dbReference type="InterPro" id="IPR011990">
    <property type="entry name" value="TPR-like_helical_dom_sf"/>
</dbReference>
<evidence type="ECO:0000256" key="1">
    <source>
        <dbReference type="ARBA" id="ARBA00004496"/>
    </source>
</evidence>
<dbReference type="PRINTS" id="PR00381">
    <property type="entry name" value="KINESINLIGHT"/>
</dbReference>
<sequence>VLEGRETVLGPDHPDTLTSLNNLAITLQTQGKYDESEALHRRALQRRRKVLGSDHPHTPSSLHNLAAVLGDQGKYV</sequence>
<dbReference type="AlphaFoldDB" id="A0A292PY18"/>
<evidence type="ECO:0000313" key="5">
    <source>
        <dbReference type="EMBL" id="CUS11370.1"/>
    </source>
</evidence>
<evidence type="ECO:0000256" key="4">
    <source>
        <dbReference type="ARBA" id="ARBA00022803"/>
    </source>
</evidence>
<accession>A0A292PY18</accession>
<protein>
    <recommendedName>
        <fullName evidence="7">Kinesin light chain</fullName>
    </recommendedName>
</protein>
<keyword evidence="6" id="KW-1185">Reference proteome</keyword>
<dbReference type="PANTHER" id="PTHR45783:SF3">
    <property type="entry name" value="KINESIN LIGHT CHAIN"/>
    <property type="match status" value="1"/>
</dbReference>